<name>A0AAD9LWX6_9PEZI</name>
<evidence type="ECO:0000313" key="2">
    <source>
        <dbReference type="Proteomes" id="UP001232148"/>
    </source>
</evidence>
<dbReference type="EMBL" id="MU843120">
    <property type="protein sequence ID" value="KAK2021268.1"/>
    <property type="molecule type" value="Genomic_DNA"/>
</dbReference>
<dbReference type="AlphaFoldDB" id="A0AAD9LWX6"/>
<accession>A0AAD9LWX6</accession>
<sequence>MLRSISLKPGRPVPASTLVHGAWMMAPILTGGAAAGLQGLASIVSPWREEIRPIILAMRWRQKRCRTSHYQSVDRTRWLPCRIYSAQISTAENWHVSDVGGSWPATGVTARRSVRSLVHGTPVKRKLSLMCVMSR</sequence>
<dbReference type="Proteomes" id="UP001232148">
    <property type="component" value="Unassembled WGS sequence"/>
</dbReference>
<comment type="caution">
    <text evidence="1">The sequence shown here is derived from an EMBL/GenBank/DDBJ whole genome shotgun (WGS) entry which is preliminary data.</text>
</comment>
<reference evidence="1" key="1">
    <citation type="submission" date="2021-06" db="EMBL/GenBank/DDBJ databases">
        <title>Comparative genomics, transcriptomics and evolutionary studies reveal genomic signatures of adaptation to plant cell wall in hemibiotrophic fungi.</title>
        <authorList>
            <consortium name="DOE Joint Genome Institute"/>
            <person name="Baroncelli R."/>
            <person name="Diaz J.F."/>
            <person name="Benocci T."/>
            <person name="Peng M."/>
            <person name="Battaglia E."/>
            <person name="Haridas S."/>
            <person name="Andreopoulos W."/>
            <person name="Labutti K."/>
            <person name="Pangilinan J."/>
            <person name="Floch G.L."/>
            <person name="Makela M.R."/>
            <person name="Henrissat B."/>
            <person name="Grigoriev I.V."/>
            <person name="Crouch J.A."/>
            <person name="De Vries R.P."/>
            <person name="Sukno S.A."/>
            <person name="Thon M.R."/>
        </authorList>
    </citation>
    <scope>NUCLEOTIDE SEQUENCE</scope>
    <source>
        <strain evidence="1">MAFF235873</strain>
    </source>
</reference>
<keyword evidence="2" id="KW-1185">Reference proteome</keyword>
<proteinExistence type="predicted"/>
<organism evidence="1 2">
    <name type="scientific">Colletotrichum zoysiae</name>
    <dbReference type="NCBI Taxonomy" id="1216348"/>
    <lineage>
        <taxon>Eukaryota</taxon>
        <taxon>Fungi</taxon>
        <taxon>Dikarya</taxon>
        <taxon>Ascomycota</taxon>
        <taxon>Pezizomycotina</taxon>
        <taxon>Sordariomycetes</taxon>
        <taxon>Hypocreomycetidae</taxon>
        <taxon>Glomerellales</taxon>
        <taxon>Glomerellaceae</taxon>
        <taxon>Colletotrichum</taxon>
        <taxon>Colletotrichum graminicola species complex</taxon>
    </lineage>
</organism>
<evidence type="ECO:0000313" key="1">
    <source>
        <dbReference type="EMBL" id="KAK2021268.1"/>
    </source>
</evidence>
<protein>
    <submittedName>
        <fullName evidence="1">Uncharacterized protein</fullName>
    </submittedName>
</protein>
<gene>
    <name evidence="1" type="ORF">LX32DRAFT_713560</name>
</gene>